<sequence>MKKWFFRLLDDCAMRPRFSCYMQLTWFDVLLTALPPLAAAEFIRAAYLASGWPQAGPLYMGVALLAPFIRLGVQWRARMLGTQAVFGAITLYRRQLVRRLLAAPLWQLRRWPESQMLDRLTSDVRLLQEGVFIVLVRLQANLLLAAILLLYVGYFRPLLLGGFLLVLLLCAVLAWRLLSALEKRVDVLTGCNDAVQEALAATLGGIRTLRLFRATRLPGLQLDALLRHQQEAQQRSVPAFAVRDQTVNGLLELCLVAALLLAWRSQADASLVAALLVLPLAHHNLYCAWQEWAQLKWTRKAWQRIRPIADLPGQTQGDGRRPPPEHAAVTLDNVSFAYAHQPVLKAVSAKFATGSHNVIVGRNGAGKSTLLMVLARLYDHDSGQLQLDGITSQQIPLEAWRSRVAMVLQETALLPGTLRENLLLGKHDANDEQMHGALGLACCDDFVSQWPNGLDTVLGEGGTPVSGGERQRIAIARAVLKDAPIVLLDEVTSGLDSASAEQVQHAIRALANRRTVIQVTHSLQQAVHADQVLVLDDGEIIETGDHTRLLQARGTYAALWELFQQSLNWRVAR</sequence>
<organism evidence="15 16">
    <name type="scientific">Cupriavidus basilensis OR16</name>
    <dbReference type="NCBI Taxonomy" id="1127483"/>
    <lineage>
        <taxon>Bacteria</taxon>
        <taxon>Pseudomonadati</taxon>
        <taxon>Pseudomonadota</taxon>
        <taxon>Betaproteobacteria</taxon>
        <taxon>Burkholderiales</taxon>
        <taxon>Burkholderiaceae</taxon>
        <taxon>Cupriavidus</taxon>
    </lineage>
</organism>
<dbReference type="RefSeq" id="WP_006156014.1">
    <property type="nucleotide sequence ID" value="NZ_AHJE01000002.1"/>
</dbReference>
<keyword evidence="11 12" id="KW-0472">Membrane</keyword>
<feature type="transmembrane region" description="Helical" evidence="12">
    <location>
        <begin position="55"/>
        <end position="73"/>
    </location>
</feature>
<dbReference type="SMART" id="SM00382">
    <property type="entry name" value="AAA"/>
    <property type="match status" value="1"/>
</dbReference>
<dbReference type="Gene3D" id="3.40.50.300">
    <property type="entry name" value="P-loop containing nucleotide triphosphate hydrolases"/>
    <property type="match status" value="1"/>
</dbReference>
<evidence type="ECO:0000256" key="5">
    <source>
        <dbReference type="ARBA" id="ARBA00022692"/>
    </source>
</evidence>
<dbReference type="AlphaFoldDB" id="H1RY08"/>
<dbReference type="Proteomes" id="UP000005808">
    <property type="component" value="Unassembled WGS sequence"/>
</dbReference>
<dbReference type="InterPro" id="IPR027417">
    <property type="entry name" value="P-loop_NTPase"/>
</dbReference>
<evidence type="ECO:0000259" key="14">
    <source>
        <dbReference type="PROSITE" id="PS50929"/>
    </source>
</evidence>
<keyword evidence="3" id="KW-1003">Cell membrane</keyword>
<dbReference type="Gene3D" id="1.20.1560.10">
    <property type="entry name" value="ABC transporter type 1, transmembrane domain"/>
    <property type="match status" value="1"/>
</dbReference>
<dbReference type="InterPro" id="IPR003593">
    <property type="entry name" value="AAA+_ATPase"/>
</dbReference>
<evidence type="ECO:0000313" key="15">
    <source>
        <dbReference type="EMBL" id="EHP44781.1"/>
    </source>
</evidence>
<evidence type="ECO:0000256" key="8">
    <source>
        <dbReference type="ARBA" id="ARBA00022967"/>
    </source>
</evidence>
<dbReference type="SUPFAM" id="SSF52540">
    <property type="entry name" value="P-loop containing nucleoside triphosphate hydrolases"/>
    <property type="match status" value="1"/>
</dbReference>
<keyword evidence="7" id="KW-0067">ATP-binding</keyword>
<accession>H1RY08</accession>
<dbReference type="InterPro" id="IPR011527">
    <property type="entry name" value="ABC1_TM_dom"/>
</dbReference>
<comment type="caution">
    <text evidence="15">The sequence shown here is derived from an EMBL/GenBank/DDBJ whole genome shotgun (WGS) entry which is preliminary data.</text>
</comment>
<evidence type="ECO:0000256" key="4">
    <source>
        <dbReference type="ARBA" id="ARBA00022519"/>
    </source>
</evidence>
<dbReference type="FunFam" id="3.40.50.300:FF:000221">
    <property type="entry name" value="Multidrug ABC transporter ATP-binding protein"/>
    <property type="match status" value="1"/>
</dbReference>
<keyword evidence="8" id="KW-1278">Translocase</keyword>
<dbReference type="GO" id="GO:0034040">
    <property type="term" value="F:ATPase-coupled lipid transmembrane transporter activity"/>
    <property type="evidence" value="ECO:0007669"/>
    <property type="project" value="TreeGrafter"/>
</dbReference>
<feature type="domain" description="ABC transmembrane type-1" evidence="14">
    <location>
        <begin position="24"/>
        <end position="262"/>
    </location>
</feature>
<keyword evidence="6" id="KW-0547">Nucleotide-binding</keyword>
<keyword evidence="2" id="KW-0813">Transport</keyword>
<evidence type="ECO:0000256" key="12">
    <source>
        <dbReference type="SAM" id="Phobius"/>
    </source>
</evidence>
<dbReference type="GO" id="GO:0140359">
    <property type="term" value="F:ABC-type transporter activity"/>
    <property type="evidence" value="ECO:0007669"/>
    <property type="project" value="InterPro"/>
</dbReference>
<dbReference type="EMBL" id="AHJE01000002">
    <property type="protein sequence ID" value="EHP44781.1"/>
    <property type="molecule type" value="Genomic_DNA"/>
</dbReference>
<evidence type="ECO:0000256" key="11">
    <source>
        <dbReference type="ARBA" id="ARBA00023136"/>
    </source>
</evidence>
<dbReference type="InterPro" id="IPR017871">
    <property type="entry name" value="ABC_transporter-like_CS"/>
</dbReference>
<dbReference type="PROSITE" id="PS50929">
    <property type="entry name" value="ABC_TM1F"/>
    <property type="match status" value="1"/>
</dbReference>
<dbReference type="PROSITE" id="PS50893">
    <property type="entry name" value="ABC_TRANSPORTER_2"/>
    <property type="match status" value="1"/>
</dbReference>
<dbReference type="InterPro" id="IPR039421">
    <property type="entry name" value="Type_1_exporter"/>
</dbReference>
<keyword evidence="9 12" id="KW-1133">Transmembrane helix</keyword>
<dbReference type="InterPro" id="IPR036640">
    <property type="entry name" value="ABC1_TM_sf"/>
</dbReference>
<keyword evidence="4" id="KW-0997">Cell inner membrane</keyword>
<evidence type="ECO:0000256" key="6">
    <source>
        <dbReference type="ARBA" id="ARBA00022741"/>
    </source>
</evidence>
<comment type="subcellular location">
    <subcellularLocation>
        <location evidence="1">Cell membrane</location>
        <topology evidence="1">Multi-pass membrane protein</topology>
    </subcellularLocation>
</comment>
<dbReference type="InterPro" id="IPR003439">
    <property type="entry name" value="ABC_transporter-like_ATP-bd"/>
</dbReference>
<evidence type="ECO:0000313" key="16">
    <source>
        <dbReference type="Proteomes" id="UP000005808"/>
    </source>
</evidence>
<feature type="transmembrane region" description="Helical" evidence="12">
    <location>
        <begin position="158"/>
        <end position="178"/>
    </location>
</feature>
<evidence type="ECO:0000256" key="10">
    <source>
        <dbReference type="ARBA" id="ARBA00023055"/>
    </source>
</evidence>
<dbReference type="OrthoDB" id="9806127at2"/>
<proteinExistence type="predicted"/>
<evidence type="ECO:0000256" key="9">
    <source>
        <dbReference type="ARBA" id="ARBA00022989"/>
    </source>
</evidence>
<gene>
    <name evidence="15" type="ORF">OR16_00585</name>
</gene>
<keyword evidence="5 12" id="KW-0812">Transmembrane</keyword>
<feature type="transmembrane region" description="Helical" evidence="12">
    <location>
        <begin position="131"/>
        <end position="152"/>
    </location>
</feature>
<reference evidence="15 16" key="1">
    <citation type="journal article" date="2012" name="J. Bacteriol.">
        <title>De Novo Genome Project of Cupriavidus basilensis OR16.</title>
        <authorList>
            <person name="Cserhati M."/>
            <person name="Kriszt B."/>
            <person name="Szoboszlay S."/>
            <person name="Toth A."/>
            <person name="Szabo I."/>
            <person name="Tancsics A."/>
            <person name="Nagy I."/>
            <person name="Horvath B."/>
            <person name="Nagy I."/>
            <person name="Kukolya J."/>
        </authorList>
    </citation>
    <scope>NUCLEOTIDE SEQUENCE [LARGE SCALE GENOMIC DNA]</scope>
    <source>
        <strain evidence="15 16">OR16</strain>
    </source>
</reference>
<dbReference type="GO" id="GO:0005886">
    <property type="term" value="C:plasma membrane"/>
    <property type="evidence" value="ECO:0007669"/>
    <property type="project" value="UniProtKB-SubCell"/>
</dbReference>
<dbReference type="Pfam" id="PF00005">
    <property type="entry name" value="ABC_tran"/>
    <property type="match status" value="1"/>
</dbReference>
<dbReference type="PANTHER" id="PTHR24221">
    <property type="entry name" value="ATP-BINDING CASSETTE SUB-FAMILY B"/>
    <property type="match status" value="1"/>
</dbReference>
<protein>
    <submittedName>
        <fullName evidence="15">ABC transporter</fullName>
    </submittedName>
</protein>
<evidence type="ECO:0000256" key="7">
    <source>
        <dbReference type="ARBA" id="ARBA00022840"/>
    </source>
</evidence>
<dbReference type="PANTHER" id="PTHR24221:SF654">
    <property type="entry name" value="ATP-BINDING CASSETTE SUB-FAMILY B MEMBER 6"/>
    <property type="match status" value="1"/>
</dbReference>
<dbReference type="PATRIC" id="fig|1127483.3.peg.125"/>
<dbReference type="GO" id="GO:0016887">
    <property type="term" value="F:ATP hydrolysis activity"/>
    <property type="evidence" value="ECO:0007669"/>
    <property type="project" value="InterPro"/>
</dbReference>
<evidence type="ECO:0000256" key="2">
    <source>
        <dbReference type="ARBA" id="ARBA00022448"/>
    </source>
</evidence>
<name>H1RY08_9BURK</name>
<dbReference type="GO" id="GO:0005524">
    <property type="term" value="F:ATP binding"/>
    <property type="evidence" value="ECO:0007669"/>
    <property type="project" value="UniProtKB-KW"/>
</dbReference>
<dbReference type="SUPFAM" id="SSF90123">
    <property type="entry name" value="ABC transporter transmembrane region"/>
    <property type="match status" value="1"/>
</dbReference>
<keyword evidence="10" id="KW-0445">Lipid transport</keyword>
<evidence type="ECO:0000256" key="1">
    <source>
        <dbReference type="ARBA" id="ARBA00004651"/>
    </source>
</evidence>
<evidence type="ECO:0000259" key="13">
    <source>
        <dbReference type="PROSITE" id="PS50893"/>
    </source>
</evidence>
<dbReference type="PROSITE" id="PS00211">
    <property type="entry name" value="ABC_TRANSPORTER_1"/>
    <property type="match status" value="1"/>
</dbReference>
<feature type="domain" description="ABC transporter" evidence="13">
    <location>
        <begin position="329"/>
        <end position="562"/>
    </location>
</feature>
<evidence type="ECO:0000256" key="3">
    <source>
        <dbReference type="ARBA" id="ARBA00022475"/>
    </source>
</evidence>